<reference evidence="3 4" key="1">
    <citation type="journal article" date="2023" name="Elife">
        <title>Identification of key yeast species and microbe-microbe interactions impacting larval growth of Drosophila in the wild.</title>
        <authorList>
            <person name="Mure A."/>
            <person name="Sugiura Y."/>
            <person name="Maeda R."/>
            <person name="Honda K."/>
            <person name="Sakurai N."/>
            <person name="Takahashi Y."/>
            <person name="Watada M."/>
            <person name="Katoh T."/>
            <person name="Gotoh A."/>
            <person name="Gotoh Y."/>
            <person name="Taniguchi I."/>
            <person name="Nakamura K."/>
            <person name="Hayashi T."/>
            <person name="Katayama T."/>
            <person name="Uemura T."/>
            <person name="Hattori Y."/>
        </authorList>
    </citation>
    <scope>NUCLEOTIDE SEQUENCE [LARGE SCALE GENOMIC DNA]</scope>
    <source>
        <strain evidence="3 4">SC-9</strain>
    </source>
</reference>
<sequence>MSVVHLILAYLMLIVQLAVADSQVFNLIAVTTYDINSAIQLFPLAAVNGSLVLSREGGRLSFEIGDDGIASIQGTNEELIVSDNDLLTAGENGTSIFYIIGEHLHYNEDFVFVACPKDTNNDTFEVYATTNTGICSGALDFTLRPVTNTSQIISSYMPEVLGGTATKISLRTTSIQASSGATGSLTTTTASSMMLGSTVTATSHSETEDTDNDVVTETIYESTVESTDSSNNVVTETIIVENEQTLNSVKTTTAAGTTDQDDNVITITTEVSGSTSSDDDDNTIIYVTESTSSSSLSIATETIVTEVLTTSVCADSDCNTIYVSLLTTTEQTTEELETSQTTSEGLSTSNTFTTYTTGNSSYSGNRTTTSLNLASNFDFFSPFTLILLLISTLLV</sequence>
<keyword evidence="2" id="KW-0732">Signal</keyword>
<feature type="signal peptide" evidence="2">
    <location>
        <begin position="1"/>
        <end position="20"/>
    </location>
</feature>
<evidence type="ECO:0000256" key="2">
    <source>
        <dbReference type="SAM" id="SignalP"/>
    </source>
</evidence>
<dbReference type="AlphaFoldDB" id="A0AAV5QMY7"/>
<feature type="compositionally biased region" description="Low complexity" evidence="1">
    <location>
        <begin position="338"/>
        <end position="352"/>
    </location>
</feature>
<evidence type="ECO:0000256" key="1">
    <source>
        <dbReference type="SAM" id="MobiDB-lite"/>
    </source>
</evidence>
<dbReference type="Proteomes" id="UP001360560">
    <property type="component" value="Unassembled WGS sequence"/>
</dbReference>
<feature type="chain" id="PRO_5043540232" evidence="2">
    <location>
        <begin position="21"/>
        <end position="395"/>
    </location>
</feature>
<dbReference type="RefSeq" id="XP_064853015.1">
    <property type="nucleotide sequence ID" value="XM_064996943.1"/>
</dbReference>
<gene>
    <name evidence="3" type="ORF">DASC09_033440</name>
</gene>
<evidence type="ECO:0000313" key="4">
    <source>
        <dbReference type="Proteomes" id="UP001360560"/>
    </source>
</evidence>
<comment type="caution">
    <text evidence="3">The sequence shown here is derived from an EMBL/GenBank/DDBJ whole genome shotgun (WGS) entry which is preliminary data.</text>
</comment>
<evidence type="ECO:0000313" key="3">
    <source>
        <dbReference type="EMBL" id="GMM36019.1"/>
    </source>
</evidence>
<dbReference type="EMBL" id="BTFZ01000011">
    <property type="protein sequence ID" value="GMM36019.1"/>
    <property type="molecule type" value="Genomic_DNA"/>
</dbReference>
<proteinExistence type="predicted"/>
<name>A0AAV5QMY7_9ASCO</name>
<organism evidence="3 4">
    <name type="scientific">Saccharomycopsis crataegensis</name>
    <dbReference type="NCBI Taxonomy" id="43959"/>
    <lineage>
        <taxon>Eukaryota</taxon>
        <taxon>Fungi</taxon>
        <taxon>Dikarya</taxon>
        <taxon>Ascomycota</taxon>
        <taxon>Saccharomycotina</taxon>
        <taxon>Saccharomycetes</taxon>
        <taxon>Saccharomycopsidaceae</taxon>
        <taxon>Saccharomycopsis</taxon>
    </lineage>
</organism>
<protein>
    <submittedName>
        <fullName evidence="3">Uncharacterized protein</fullName>
    </submittedName>
</protein>
<feature type="region of interest" description="Disordered" evidence="1">
    <location>
        <begin position="332"/>
        <end position="352"/>
    </location>
</feature>
<dbReference type="GeneID" id="90073994"/>
<keyword evidence="4" id="KW-1185">Reference proteome</keyword>
<accession>A0AAV5QMY7</accession>